<evidence type="ECO:0000256" key="4">
    <source>
        <dbReference type="ARBA" id="ARBA00022679"/>
    </source>
</evidence>
<dbReference type="InterPro" id="IPR050736">
    <property type="entry name" value="Sensor_HK_Regulatory"/>
</dbReference>
<dbReference type="Gene3D" id="1.10.287.130">
    <property type="match status" value="1"/>
</dbReference>
<dbReference type="SUPFAM" id="SSF47384">
    <property type="entry name" value="Homodimeric domain of signal transducing histidine kinase"/>
    <property type="match status" value="1"/>
</dbReference>
<evidence type="ECO:0000256" key="5">
    <source>
        <dbReference type="ARBA" id="ARBA00022777"/>
    </source>
</evidence>
<dbReference type="Proteomes" id="UP000051950">
    <property type="component" value="Unassembled WGS sequence"/>
</dbReference>
<dbReference type="PANTHER" id="PTHR43711">
    <property type="entry name" value="TWO-COMPONENT HISTIDINE KINASE"/>
    <property type="match status" value="1"/>
</dbReference>
<keyword evidence="9" id="KW-1185">Reference proteome</keyword>
<evidence type="ECO:0000259" key="7">
    <source>
        <dbReference type="PROSITE" id="PS50109"/>
    </source>
</evidence>
<evidence type="ECO:0000256" key="6">
    <source>
        <dbReference type="ARBA" id="ARBA00023012"/>
    </source>
</evidence>
<protein>
    <recommendedName>
        <fullName evidence="2">histidine kinase</fullName>
        <ecNumber evidence="2">2.7.13.3</ecNumber>
    </recommendedName>
</protein>
<dbReference type="InterPro" id="IPR003661">
    <property type="entry name" value="HisK_dim/P_dom"/>
</dbReference>
<dbReference type="Gene3D" id="3.30.565.10">
    <property type="entry name" value="Histidine kinase-like ATPase, C-terminal domain"/>
    <property type="match status" value="1"/>
</dbReference>
<dbReference type="Pfam" id="PF01590">
    <property type="entry name" value="GAF"/>
    <property type="match status" value="1"/>
</dbReference>
<evidence type="ECO:0000256" key="2">
    <source>
        <dbReference type="ARBA" id="ARBA00012438"/>
    </source>
</evidence>
<dbReference type="RefSeq" id="WP_057935125.1">
    <property type="nucleotide sequence ID" value="NZ_LMZQ01000053.1"/>
</dbReference>
<name>A0A0T5VHL7_9SPHI</name>
<feature type="domain" description="Histidine kinase" evidence="7">
    <location>
        <begin position="183"/>
        <end position="395"/>
    </location>
</feature>
<dbReference type="Pfam" id="PF02518">
    <property type="entry name" value="HATPase_c"/>
    <property type="match status" value="1"/>
</dbReference>
<dbReference type="EMBL" id="LMZQ01000053">
    <property type="protein sequence ID" value="KRT13225.1"/>
    <property type="molecule type" value="Genomic_DNA"/>
</dbReference>
<dbReference type="InterPro" id="IPR036890">
    <property type="entry name" value="HATPase_C_sf"/>
</dbReference>
<dbReference type="CDD" id="cd00082">
    <property type="entry name" value="HisKA"/>
    <property type="match status" value="1"/>
</dbReference>
<dbReference type="InterPro" id="IPR003018">
    <property type="entry name" value="GAF"/>
</dbReference>
<accession>A0A0T5VHL7</accession>
<reference evidence="8 9" key="1">
    <citation type="submission" date="2015-11" db="EMBL/GenBank/DDBJ databases">
        <title>Sequence of Pedobacter ginsenosidimutans.</title>
        <authorList>
            <person name="Carson E."/>
            <person name="Keyser V."/>
            <person name="Newman J."/>
            <person name="Miller J."/>
        </authorList>
    </citation>
    <scope>NUCLEOTIDE SEQUENCE [LARGE SCALE GENOMIC DNA]</scope>
    <source>
        <strain evidence="8 9">KACC 14530</strain>
    </source>
</reference>
<dbReference type="InterPro" id="IPR004358">
    <property type="entry name" value="Sig_transdc_His_kin-like_C"/>
</dbReference>
<comment type="catalytic activity">
    <reaction evidence="1">
        <text>ATP + protein L-histidine = ADP + protein N-phospho-L-histidine.</text>
        <dbReference type="EC" id="2.7.13.3"/>
    </reaction>
</comment>
<evidence type="ECO:0000313" key="8">
    <source>
        <dbReference type="EMBL" id="KRT13225.1"/>
    </source>
</evidence>
<dbReference type="InterPro" id="IPR036097">
    <property type="entry name" value="HisK_dim/P_sf"/>
</dbReference>
<dbReference type="InterPro" id="IPR029016">
    <property type="entry name" value="GAF-like_dom_sf"/>
</dbReference>
<dbReference type="Gene3D" id="3.30.450.40">
    <property type="match status" value="1"/>
</dbReference>
<organism evidence="8 9">
    <name type="scientific">Pedobacter ginsenosidimutans</name>
    <dbReference type="NCBI Taxonomy" id="687842"/>
    <lineage>
        <taxon>Bacteria</taxon>
        <taxon>Pseudomonadati</taxon>
        <taxon>Bacteroidota</taxon>
        <taxon>Sphingobacteriia</taxon>
        <taxon>Sphingobacteriales</taxon>
        <taxon>Sphingobacteriaceae</taxon>
        <taxon>Pedobacter</taxon>
    </lineage>
</organism>
<dbReference type="PANTHER" id="PTHR43711:SF1">
    <property type="entry name" value="HISTIDINE KINASE 1"/>
    <property type="match status" value="1"/>
</dbReference>
<dbReference type="GO" id="GO:0000155">
    <property type="term" value="F:phosphorelay sensor kinase activity"/>
    <property type="evidence" value="ECO:0007669"/>
    <property type="project" value="InterPro"/>
</dbReference>
<evidence type="ECO:0000313" key="9">
    <source>
        <dbReference type="Proteomes" id="UP000051950"/>
    </source>
</evidence>
<keyword evidence="6" id="KW-0902">Two-component regulatory system</keyword>
<keyword evidence="4" id="KW-0808">Transferase</keyword>
<dbReference type="OrthoDB" id="9124519at2"/>
<dbReference type="PROSITE" id="PS50109">
    <property type="entry name" value="HIS_KIN"/>
    <property type="match status" value="1"/>
</dbReference>
<keyword evidence="3" id="KW-0597">Phosphoprotein</keyword>
<dbReference type="InterPro" id="IPR005467">
    <property type="entry name" value="His_kinase_dom"/>
</dbReference>
<keyword evidence="5 8" id="KW-0418">Kinase</keyword>
<evidence type="ECO:0000256" key="1">
    <source>
        <dbReference type="ARBA" id="ARBA00000085"/>
    </source>
</evidence>
<dbReference type="SMART" id="SM00388">
    <property type="entry name" value="HisKA"/>
    <property type="match status" value="1"/>
</dbReference>
<evidence type="ECO:0000256" key="3">
    <source>
        <dbReference type="ARBA" id="ARBA00022553"/>
    </source>
</evidence>
<dbReference type="EC" id="2.7.13.3" evidence="2"/>
<proteinExistence type="predicted"/>
<dbReference type="Pfam" id="PF00512">
    <property type="entry name" value="HisKA"/>
    <property type="match status" value="1"/>
</dbReference>
<dbReference type="PRINTS" id="PR00344">
    <property type="entry name" value="BCTRLSENSOR"/>
</dbReference>
<dbReference type="STRING" id="687842.ASU31_25845"/>
<comment type="caution">
    <text evidence="8">The sequence shown here is derived from an EMBL/GenBank/DDBJ whole genome shotgun (WGS) entry which is preliminary data.</text>
</comment>
<gene>
    <name evidence="8" type="ORF">ASU31_25845</name>
</gene>
<dbReference type="InterPro" id="IPR003594">
    <property type="entry name" value="HATPase_dom"/>
</dbReference>
<dbReference type="SUPFAM" id="SSF55874">
    <property type="entry name" value="ATPase domain of HSP90 chaperone/DNA topoisomerase II/histidine kinase"/>
    <property type="match status" value="1"/>
</dbReference>
<dbReference type="SMART" id="SM00065">
    <property type="entry name" value="GAF"/>
    <property type="match status" value="1"/>
</dbReference>
<sequence length="399" mass="44218">MQNFSKTVLDDIESINKIPAVAHILEIVCRTTGMGFSAVARVTSDTWTACAIHDEINFGLAVGGELKLETTICNEIRQHKQAVIIDHVAEDPNFADHHTPLMYGFQSYISVPITLKNGTFFGTLCAIDPKPAKLKNPTVTGMFTMFADLIAFHLDAMEELAKTERELKKEQEIAVLRDQFIAILGHDLRNPLNAISTSAQLLSRLNLDERSGRITKIIKDSSFRMNGLIENMLDFASGRLGEGITLSRTADEDLEKLLLQVVEELQAIWPLRDIKVSFNFDYPVHADGKRLAQLFSNLLANALNYSPSDSTVEIIGLSTEKEFNLCVINEGKQIPAAAMDRLFQPFSRGEVEPNQKGLGLGLYIASEIANAHNGTLKVSSTPKKTCFTLHLPFTNDNNK</sequence>
<dbReference type="SMART" id="SM00387">
    <property type="entry name" value="HATPase_c"/>
    <property type="match status" value="1"/>
</dbReference>
<dbReference type="AlphaFoldDB" id="A0A0T5VHL7"/>
<dbReference type="SUPFAM" id="SSF55781">
    <property type="entry name" value="GAF domain-like"/>
    <property type="match status" value="1"/>
</dbReference>